<evidence type="ECO:0000313" key="2">
    <source>
        <dbReference type="EMBL" id="GGA60940.1"/>
    </source>
</evidence>
<dbReference type="RefSeq" id="WP_127071582.1">
    <property type="nucleotide sequence ID" value="NZ_BMKB01000007.1"/>
</dbReference>
<keyword evidence="1" id="KW-0812">Transmembrane</keyword>
<keyword evidence="1" id="KW-1133">Transmembrane helix</keyword>
<protein>
    <submittedName>
        <fullName evidence="2">Uncharacterized protein</fullName>
    </submittedName>
</protein>
<sequence length="224" mass="24178">MSRDASQPQTGEIGGIFYTLALIAVLTALAGLGLAYGVSAWFERLAQEQTDESLTATHIVTIGAQHYIVPAALLTDPAQRRDGFADRMDMTLALPIGPGNSLSEIELTIMPRGRVRSSAHLLDNVYMRQFSAAQVQGAPGLVGKPLEGDAGIGGETVWYDPLSATPFVAKCMAPVADRPSARTCLRTVLLSDRNAAVFSFAPDVLENWRQFDATIETWLDSLRK</sequence>
<evidence type="ECO:0000313" key="3">
    <source>
        <dbReference type="Proteomes" id="UP000596977"/>
    </source>
</evidence>
<dbReference type="OrthoDB" id="7959514at2"/>
<dbReference type="AlphaFoldDB" id="A0A916RKQ1"/>
<reference evidence="2 3" key="1">
    <citation type="journal article" date="2014" name="Int. J. Syst. Evol. Microbiol.">
        <title>Complete genome sequence of Corynebacterium casei LMG S-19264T (=DSM 44701T), isolated from a smear-ripened cheese.</title>
        <authorList>
            <consortium name="US DOE Joint Genome Institute (JGI-PGF)"/>
            <person name="Walter F."/>
            <person name="Albersmeier A."/>
            <person name="Kalinowski J."/>
            <person name="Ruckert C."/>
        </authorList>
    </citation>
    <scope>NUCLEOTIDE SEQUENCE [LARGE SCALE GENOMIC DNA]</scope>
    <source>
        <strain evidence="2 3">CGMCC 1.15896</strain>
    </source>
</reference>
<accession>A0A916RKQ1</accession>
<evidence type="ECO:0000256" key="1">
    <source>
        <dbReference type="SAM" id="Phobius"/>
    </source>
</evidence>
<dbReference type="Proteomes" id="UP000596977">
    <property type="component" value="Unassembled WGS sequence"/>
</dbReference>
<organism evidence="2 3">
    <name type="scientific">Pelagibacterium lentulum</name>
    <dbReference type="NCBI Taxonomy" id="2029865"/>
    <lineage>
        <taxon>Bacteria</taxon>
        <taxon>Pseudomonadati</taxon>
        <taxon>Pseudomonadota</taxon>
        <taxon>Alphaproteobacteria</taxon>
        <taxon>Hyphomicrobiales</taxon>
        <taxon>Devosiaceae</taxon>
        <taxon>Pelagibacterium</taxon>
    </lineage>
</organism>
<keyword evidence="1" id="KW-0472">Membrane</keyword>
<keyword evidence="3" id="KW-1185">Reference proteome</keyword>
<name>A0A916RKQ1_9HYPH</name>
<comment type="caution">
    <text evidence="2">The sequence shown here is derived from an EMBL/GenBank/DDBJ whole genome shotgun (WGS) entry which is preliminary data.</text>
</comment>
<proteinExistence type="predicted"/>
<dbReference type="EMBL" id="BMKB01000007">
    <property type="protein sequence ID" value="GGA60940.1"/>
    <property type="molecule type" value="Genomic_DNA"/>
</dbReference>
<feature type="transmembrane region" description="Helical" evidence="1">
    <location>
        <begin position="16"/>
        <end position="38"/>
    </location>
</feature>
<gene>
    <name evidence="2" type="ORF">GCM10011499_34020</name>
</gene>